<dbReference type="EMBL" id="AWUE01011326">
    <property type="protein sequence ID" value="OMP10728.1"/>
    <property type="molecule type" value="Genomic_DNA"/>
</dbReference>
<dbReference type="CDD" id="cd06222">
    <property type="entry name" value="RNase_H_like"/>
    <property type="match status" value="1"/>
</dbReference>
<evidence type="ECO:0008006" key="3">
    <source>
        <dbReference type="Google" id="ProtNLM"/>
    </source>
</evidence>
<dbReference type="Proteomes" id="UP000187203">
    <property type="component" value="Unassembled WGS sequence"/>
</dbReference>
<organism evidence="1 2">
    <name type="scientific">Corchorus olitorius</name>
    <dbReference type="NCBI Taxonomy" id="93759"/>
    <lineage>
        <taxon>Eukaryota</taxon>
        <taxon>Viridiplantae</taxon>
        <taxon>Streptophyta</taxon>
        <taxon>Embryophyta</taxon>
        <taxon>Tracheophyta</taxon>
        <taxon>Spermatophyta</taxon>
        <taxon>Magnoliopsida</taxon>
        <taxon>eudicotyledons</taxon>
        <taxon>Gunneridae</taxon>
        <taxon>Pentapetalae</taxon>
        <taxon>rosids</taxon>
        <taxon>malvids</taxon>
        <taxon>Malvales</taxon>
        <taxon>Malvaceae</taxon>
        <taxon>Grewioideae</taxon>
        <taxon>Apeibeae</taxon>
        <taxon>Corchorus</taxon>
    </lineage>
</organism>
<sequence>MEHKDISVNKAIQWIQNVVSEFVSIWRRQGKAVPKPLKPHCGLERPKQGWNKVNCDGAYCSKSSQAGKGIILRDHHGGFIAGSGKKVLGDSALIIKALAVKEGMNLPFSYILIVLRTCFSNVDFKCVRREANMAADWLVVQSRLGMRFADISRYQPSSLVRILNKDSLPAPHEPDL</sequence>
<evidence type="ECO:0000313" key="1">
    <source>
        <dbReference type="EMBL" id="OMP10728.1"/>
    </source>
</evidence>
<evidence type="ECO:0000313" key="2">
    <source>
        <dbReference type="Proteomes" id="UP000187203"/>
    </source>
</evidence>
<comment type="caution">
    <text evidence="1">The sequence shown here is derived from an EMBL/GenBank/DDBJ whole genome shotgun (WGS) entry which is preliminary data.</text>
</comment>
<protein>
    <recommendedName>
        <fullName evidence="3">RNase H type-1 domain-containing protein</fullName>
    </recommendedName>
</protein>
<dbReference type="InterPro" id="IPR052929">
    <property type="entry name" value="RNase_H-like_EbsB-rel"/>
</dbReference>
<dbReference type="PANTHER" id="PTHR47074:SF11">
    <property type="entry name" value="REVERSE TRANSCRIPTASE-LIKE PROTEIN"/>
    <property type="match status" value="1"/>
</dbReference>
<accession>A0A1R3KUK9</accession>
<dbReference type="PANTHER" id="PTHR47074">
    <property type="entry name" value="BNAC02G40300D PROTEIN"/>
    <property type="match status" value="1"/>
</dbReference>
<dbReference type="InterPro" id="IPR044730">
    <property type="entry name" value="RNase_H-like_dom_plant"/>
</dbReference>
<dbReference type="SUPFAM" id="SSF53098">
    <property type="entry name" value="Ribonuclease H-like"/>
    <property type="match status" value="1"/>
</dbReference>
<dbReference type="InterPro" id="IPR012337">
    <property type="entry name" value="RNaseH-like_sf"/>
</dbReference>
<proteinExistence type="predicted"/>
<keyword evidence="2" id="KW-1185">Reference proteome</keyword>
<gene>
    <name evidence="1" type="ORF">COLO4_04321</name>
</gene>
<dbReference type="OrthoDB" id="980458at2759"/>
<name>A0A1R3KUK9_9ROSI</name>
<dbReference type="AlphaFoldDB" id="A0A1R3KUK9"/>
<reference evidence="2" key="1">
    <citation type="submission" date="2013-09" db="EMBL/GenBank/DDBJ databases">
        <title>Corchorus olitorius genome sequencing.</title>
        <authorList>
            <person name="Alam M."/>
            <person name="Haque M.S."/>
            <person name="Islam M.S."/>
            <person name="Emdad E.M."/>
            <person name="Islam M.M."/>
            <person name="Ahmed B."/>
            <person name="Halim A."/>
            <person name="Hossen Q.M.M."/>
            <person name="Hossain M.Z."/>
            <person name="Ahmed R."/>
            <person name="Khan M.M."/>
            <person name="Islam R."/>
            <person name="Rashid M.M."/>
            <person name="Khan S.A."/>
            <person name="Rahman M.S."/>
            <person name="Alam M."/>
            <person name="Yahiya A.S."/>
            <person name="Khan M.S."/>
            <person name="Azam M.S."/>
            <person name="Haque T."/>
            <person name="Lashkar M.Z.H."/>
            <person name="Akhand A.I."/>
            <person name="Morshed G."/>
            <person name="Roy S."/>
            <person name="Uddin K.S."/>
            <person name="Rabeya T."/>
            <person name="Hossain A.S."/>
            <person name="Chowdhury A."/>
            <person name="Snigdha A.R."/>
            <person name="Mortoza M.S."/>
            <person name="Matin S.A."/>
            <person name="Hoque S.M.E."/>
            <person name="Islam M.K."/>
            <person name="Roy D.K."/>
            <person name="Haider R."/>
            <person name="Moosa M.M."/>
            <person name="Elias S.M."/>
            <person name="Hasan A.M."/>
            <person name="Jahan S."/>
            <person name="Shafiuddin M."/>
            <person name="Mahmood N."/>
            <person name="Shommy N.S."/>
        </authorList>
    </citation>
    <scope>NUCLEOTIDE SEQUENCE [LARGE SCALE GENOMIC DNA]</scope>
    <source>
        <strain evidence="2">cv. O-4</strain>
    </source>
</reference>